<dbReference type="PANTHER" id="PTHR16861:SF4">
    <property type="entry name" value="SH3 DOMAIN PROTEIN (AFU_ORTHOLOGUE AFUA_1G13610)"/>
    <property type="match status" value="1"/>
</dbReference>
<proteinExistence type="predicted"/>
<feature type="compositionally biased region" description="Low complexity" evidence="1">
    <location>
        <begin position="47"/>
        <end position="65"/>
    </location>
</feature>
<feature type="region of interest" description="Disordered" evidence="1">
    <location>
        <begin position="384"/>
        <end position="425"/>
    </location>
</feature>
<feature type="compositionally biased region" description="Polar residues" evidence="1">
    <location>
        <begin position="195"/>
        <end position="205"/>
    </location>
</feature>
<evidence type="ECO:0000313" key="4">
    <source>
        <dbReference type="Proteomes" id="UP000076580"/>
    </source>
</evidence>
<reference evidence="3 4" key="1">
    <citation type="journal article" date="2016" name="Sci. Rep.">
        <title>Insights into Adaptations to a Near-Obligate Nematode Endoparasitic Lifestyle from the Finished Genome of Drechmeria coniospora.</title>
        <authorList>
            <person name="Zhang L."/>
            <person name="Zhou Z."/>
            <person name="Guo Q."/>
            <person name="Fokkens L."/>
            <person name="Miskei M."/>
            <person name="Pocsi I."/>
            <person name="Zhang W."/>
            <person name="Chen M."/>
            <person name="Wang L."/>
            <person name="Sun Y."/>
            <person name="Donzelli B.G."/>
            <person name="Gibson D.M."/>
            <person name="Nelson D.R."/>
            <person name="Luo J.G."/>
            <person name="Rep M."/>
            <person name="Liu H."/>
            <person name="Yang S."/>
            <person name="Wang J."/>
            <person name="Krasnoff S.B."/>
            <person name="Xu Y."/>
            <person name="Molnar I."/>
            <person name="Lin M."/>
        </authorList>
    </citation>
    <scope>NUCLEOTIDE SEQUENCE [LARGE SCALE GENOMIC DNA]</scope>
    <source>
        <strain evidence="3 4">ARSEF 6962</strain>
    </source>
</reference>
<comment type="caution">
    <text evidence="3">The sequence shown here is derived from an EMBL/GenBank/DDBJ whole genome shotgun (WGS) entry which is preliminary data.</text>
</comment>
<sequence length="549" mass="57536">MLTQRRWPVTATAIISSSVRAPATLRRIARKCHGKYARSTLDVELPTPSTSTLTSGSSSTASTFSNSTTSLSQRLLTASVSGAPAAAASATTTTSLARTRRPQVPQQSKQATGGRLRTSSTETSDTGVTELAPSLATSSSTWFDFEPAGGSTPLFSPEPQPTSSNDGELDDGAAGSRQLLPSSSSSTSEIAAASTRPTLETSSGAASAKRRETSFGEVVAVETPGAIVGKVSNVFGGDDGGGTNSTGSRSKSVGGGIEHNSSLSSLPNNASSSKSPIALSPRTIIGISVGVVVTVIVMMILVWMRRKRRNKGEWARCSGRLQKQRGNEERDFNRLGLANGESAAAAGLHVVASERTRGRLWMPQGAGAVDSFGAGMDGAHARFLETAASPRRGGDAGGRDERDGRSEEASNPDDGPGRTLDSFAGFGEFEPRHERHATATSRPAHPLAAPKASYTLSLLCHDDFDGQESPTEHAVALFAARRESPLEMVGNAQHGTYSAVERRQSVHGETLEGNHRNTRRVDGVGGKFNDADATTRFGKLDIQCRLKAD</sequence>
<keyword evidence="2" id="KW-1133">Transmembrane helix</keyword>
<gene>
    <name evidence="3" type="ORF">DCS_01867</name>
</gene>
<keyword evidence="2" id="KW-0472">Membrane</keyword>
<dbReference type="EMBL" id="LAYC01000001">
    <property type="protein sequence ID" value="KYK60729.1"/>
    <property type="molecule type" value="Genomic_DNA"/>
</dbReference>
<feature type="compositionally biased region" description="Low complexity" evidence="1">
    <location>
        <begin position="260"/>
        <end position="275"/>
    </location>
</feature>
<evidence type="ECO:0000313" key="3">
    <source>
        <dbReference type="EMBL" id="KYK60729.1"/>
    </source>
</evidence>
<name>A0A151GUD9_DRECN</name>
<feature type="region of interest" description="Disordered" evidence="1">
    <location>
        <begin position="90"/>
        <end position="214"/>
    </location>
</feature>
<evidence type="ECO:0000256" key="1">
    <source>
        <dbReference type="SAM" id="MobiDB-lite"/>
    </source>
</evidence>
<feature type="transmembrane region" description="Helical" evidence="2">
    <location>
        <begin position="284"/>
        <end position="304"/>
    </location>
</feature>
<dbReference type="RefSeq" id="XP_040660081.1">
    <property type="nucleotide sequence ID" value="XM_040799198.1"/>
</dbReference>
<accession>A0A151GUD9</accession>
<dbReference type="AlphaFoldDB" id="A0A151GUD9"/>
<dbReference type="PANTHER" id="PTHR16861">
    <property type="entry name" value="GLYCOPROTEIN 38"/>
    <property type="match status" value="1"/>
</dbReference>
<feature type="compositionally biased region" description="Basic and acidic residues" evidence="1">
    <location>
        <begin position="392"/>
        <end position="408"/>
    </location>
</feature>
<keyword evidence="4" id="KW-1185">Reference proteome</keyword>
<dbReference type="InParanoid" id="A0A151GUD9"/>
<keyword evidence="2" id="KW-0812">Transmembrane</keyword>
<dbReference type="GeneID" id="63714510"/>
<feature type="region of interest" description="Disordered" evidence="1">
    <location>
        <begin position="45"/>
        <end position="65"/>
    </location>
</feature>
<dbReference type="Proteomes" id="UP000076580">
    <property type="component" value="Chromosome 01"/>
</dbReference>
<organism evidence="3 4">
    <name type="scientific">Drechmeria coniospora</name>
    <name type="common">Nematophagous fungus</name>
    <name type="synonym">Meria coniospora</name>
    <dbReference type="NCBI Taxonomy" id="98403"/>
    <lineage>
        <taxon>Eukaryota</taxon>
        <taxon>Fungi</taxon>
        <taxon>Dikarya</taxon>
        <taxon>Ascomycota</taxon>
        <taxon>Pezizomycotina</taxon>
        <taxon>Sordariomycetes</taxon>
        <taxon>Hypocreomycetidae</taxon>
        <taxon>Hypocreales</taxon>
        <taxon>Ophiocordycipitaceae</taxon>
        <taxon>Drechmeria</taxon>
    </lineage>
</organism>
<feature type="compositionally biased region" description="Low complexity" evidence="1">
    <location>
        <begin position="182"/>
        <end position="194"/>
    </location>
</feature>
<feature type="compositionally biased region" description="Polar residues" evidence="1">
    <location>
        <begin position="104"/>
        <end position="127"/>
    </location>
</feature>
<protein>
    <submittedName>
        <fullName evidence="3">Uncharacterized protein</fullName>
    </submittedName>
</protein>
<feature type="region of interest" description="Disordered" evidence="1">
    <location>
        <begin position="231"/>
        <end position="275"/>
    </location>
</feature>
<evidence type="ECO:0000256" key="2">
    <source>
        <dbReference type="SAM" id="Phobius"/>
    </source>
</evidence>